<protein>
    <recommendedName>
        <fullName evidence="1">Bacterial bifunctional deaminase-reductase C-terminal domain-containing protein</fullName>
    </recommendedName>
</protein>
<dbReference type="SUPFAM" id="SSF53597">
    <property type="entry name" value="Dihydrofolate reductase-like"/>
    <property type="match status" value="1"/>
</dbReference>
<dbReference type="AlphaFoldDB" id="A0A2S9QH37"/>
<comment type="caution">
    <text evidence="2">The sequence shown here is derived from an EMBL/GenBank/DDBJ whole genome shotgun (WGS) entry which is preliminary data.</text>
</comment>
<sequence length="195" mass="20930">MGGMTMTKLVLAMFTSLDGYIEGPNGFVPPAWSGDLETHWSGYALERAGHLVYGRVNFLFNKDFWSPAETDPSSPAAGIAHAVVMNRLPKTVVSSTLSGDPGWNATLAGADLAAAIGTLKSSLQGKDIYCFGGAGIANSLVSRDLVDEYRLMVTPTIFGDGKRLFEPGLPKLGLDLIENRPLDTGAVILHYRRTR</sequence>
<dbReference type="GO" id="GO:0008703">
    <property type="term" value="F:5-amino-6-(5-phosphoribosylamino)uracil reductase activity"/>
    <property type="evidence" value="ECO:0007669"/>
    <property type="project" value="InterPro"/>
</dbReference>
<dbReference type="Gene3D" id="3.40.430.10">
    <property type="entry name" value="Dihydrofolate Reductase, subunit A"/>
    <property type="match status" value="1"/>
</dbReference>
<dbReference type="EMBL" id="PUEJ01000002">
    <property type="protein sequence ID" value="PRH88681.1"/>
    <property type="molecule type" value="Genomic_DNA"/>
</dbReference>
<evidence type="ECO:0000259" key="1">
    <source>
        <dbReference type="Pfam" id="PF01872"/>
    </source>
</evidence>
<dbReference type="Pfam" id="PF01872">
    <property type="entry name" value="RibD_C"/>
    <property type="match status" value="1"/>
</dbReference>
<dbReference type="OrthoDB" id="7342392at2"/>
<evidence type="ECO:0000313" key="2">
    <source>
        <dbReference type="EMBL" id="PRH88681.1"/>
    </source>
</evidence>
<accession>A0A2S9QH37</accession>
<dbReference type="GO" id="GO:0009231">
    <property type="term" value="P:riboflavin biosynthetic process"/>
    <property type="evidence" value="ECO:0007669"/>
    <property type="project" value="InterPro"/>
</dbReference>
<dbReference type="InterPro" id="IPR050765">
    <property type="entry name" value="Riboflavin_Biosynth_HTPR"/>
</dbReference>
<dbReference type="InterPro" id="IPR024072">
    <property type="entry name" value="DHFR-like_dom_sf"/>
</dbReference>
<proteinExistence type="predicted"/>
<dbReference type="Proteomes" id="UP000237682">
    <property type="component" value="Unassembled WGS sequence"/>
</dbReference>
<dbReference type="InterPro" id="IPR002734">
    <property type="entry name" value="RibDG_C"/>
</dbReference>
<reference evidence="2 3" key="1">
    <citation type="submission" date="2018-02" db="EMBL/GenBank/DDBJ databases">
        <title>Whole genome sequencing of endophytic bacterium.</title>
        <authorList>
            <person name="Eedara R."/>
            <person name="Podile A.R."/>
        </authorList>
    </citation>
    <scope>NUCLEOTIDE SEQUENCE [LARGE SCALE GENOMIC DNA]</scope>
    <source>
        <strain evidence="2 3">RP1T</strain>
    </source>
</reference>
<feature type="domain" description="Bacterial bifunctional deaminase-reductase C-terminal" evidence="1">
    <location>
        <begin position="8"/>
        <end position="186"/>
    </location>
</feature>
<organism evidence="2 3">
    <name type="scientific">Labrys okinawensis</name>
    <dbReference type="NCBI Taxonomy" id="346911"/>
    <lineage>
        <taxon>Bacteria</taxon>
        <taxon>Pseudomonadati</taxon>
        <taxon>Pseudomonadota</taxon>
        <taxon>Alphaproteobacteria</taxon>
        <taxon>Hyphomicrobiales</taxon>
        <taxon>Xanthobacteraceae</taxon>
        <taxon>Labrys</taxon>
    </lineage>
</organism>
<name>A0A2S9QH37_9HYPH</name>
<evidence type="ECO:0000313" key="3">
    <source>
        <dbReference type="Proteomes" id="UP000237682"/>
    </source>
</evidence>
<gene>
    <name evidence="2" type="ORF">C5L14_05485</name>
</gene>
<dbReference type="PANTHER" id="PTHR38011">
    <property type="entry name" value="DIHYDROFOLATE REDUCTASE FAMILY PROTEIN (AFU_ORTHOLOGUE AFUA_8G06820)"/>
    <property type="match status" value="1"/>
</dbReference>
<keyword evidence="3" id="KW-1185">Reference proteome</keyword>
<dbReference type="PANTHER" id="PTHR38011:SF11">
    <property type="entry name" value="2,5-DIAMINO-6-RIBOSYLAMINO-4(3H)-PYRIMIDINONE 5'-PHOSPHATE REDUCTASE"/>
    <property type="match status" value="1"/>
</dbReference>